<dbReference type="InterPro" id="IPR032145">
    <property type="entry name" value="DUF4818"/>
</dbReference>
<evidence type="ECO:0000256" key="1">
    <source>
        <dbReference type="SAM" id="Phobius"/>
    </source>
</evidence>
<dbReference type="OrthoDB" id="7865841at2759"/>
<feature type="transmembrane region" description="Helical" evidence="1">
    <location>
        <begin position="73"/>
        <end position="98"/>
    </location>
</feature>
<gene>
    <name evidence="3 4" type="primary">LOC115626112</name>
</gene>
<reference evidence="3 4" key="1">
    <citation type="submission" date="2025-04" db="UniProtKB">
        <authorList>
            <consortium name="RefSeq"/>
        </authorList>
    </citation>
    <scope>IDENTIFICATION</scope>
    <source>
        <strain evidence="3 4">11010-0011.00</strain>
        <tissue evidence="3 4">Whole body</tissue>
    </source>
</reference>
<evidence type="ECO:0000313" key="4">
    <source>
        <dbReference type="RefSeq" id="XP_030377227.1"/>
    </source>
</evidence>
<sequence length="192" mass="21855">MTSILPILFISFVHLVTHTSIIIHQRMDGFVNVPKLASYITYATIMDVIYDIQVIPKHWSHLPGWGKFVIETLFTLLVAEFGIVLVWSTLEAVCITFLLDTIEMSGLNIIIYPGWRRFIIAIATVSLSLSISLAVSTATNRSLKVILLYRRIVDYVQFLVDKYLKKQCPSVRSILKQEMQTRGGVPSILRTR</sequence>
<dbReference type="Pfam" id="PF16089">
    <property type="entry name" value="DUF4818"/>
    <property type="match status" value="1"/>
</dbReference>
<evidence type="ECO:0000313" key="3">
    <source>
        <dbReference type="RefSeq" id="XP_030377226.1"/>
    </source>
</evidence>
<dbReference type="Proteomes" id="UP000504634">
    <property type="component" value="Unplaced"/>
</dbReference>
<keyword evidence="1" id="KW-0812">Transmembrane</keyword>
<organism evidence="2 4">
    <name type="scientific">Drosophila lebanonensis</name>
    <name type="common">Fruit fly</name>
    <name type="synonym">Scaptodrosophila lebanonensis</name>
    <dbReference type="NCBI Taxonomy" id="7225"/>
    <lineage>
        <taxon>Eukaryota</taxon>
        <taxon>Metazoa</taxon>
        <taxon>Ecdysozoa</taxon>
        <taxon>Arthropoda</taxon>
        <taxon>Hexapoda</taxon>
        <taxon>Insecta</taxon>
        <taxon>Pterygota</taxon>
        <taxon>Neoptera</taxon>
        <taxon>Endopterygota</taxon>
        <taxon>Diptera</taxon>
        <taxon>Brachycera</taxon>
        <taxon>Muscomorpha</taxon>
        <taxon>Ephydroidea</taxon>
        <taxon>Drosophilidae</taxon>
        <taxon>Scaptodrosophila</taxon>
    </lineage>
</organism>
<name>A0A6J2TQJ9_DROLE</name>
<accession>A0A6J2TQJ9</accession>
<dbReference type="GeneID" id="115626112"/>
<dbReference type="RefSeq" id="XP_030377226.1">
    <property type="nucleotide sequence ID" value="XM_030521366.1"/>
</dbReference>
<keyword evidence="1" id="KW-0472">Membrane</keyword>
<feature type="transmembrane region" description="Helical" evidence="1">
    <location>
        <begin position="6"/>
        <end position="24"/>
    </location>
</feature>
<evidence type="ECO:0000313" key="2">
    <source>
        <dbReference type="Proteomes" id="UP000504634"/>
    </source>
</evidence>
<keyword evidence="2" id="KW-1185">Reference proteome</keyword>
<dbReference type="RefSeq" id="XP_030377227.1">
    <property type="nucleotide sequence ID" value="XM_030521367.1"/>
</dbReference>
<proteinExistence type="predicted"/>
<protein>
    <submittedName>
        <fullName evidence="3 4">Uncharacterized protein LOC115626112</fullName>
    </submittedName>
</protein>
<dbReference type="AlphaFoldDB" id="A0A6J2TQJ9"/>
<feature type="transmembrane region" description="Helical" evidence="1">
    <location>
        <begin position="118"/>
        <end position="138"/>
    </location>
</feature>
<keyword evidence="1" id="KW-1133">Transmembrane helix</keyword>